<evidence type="ECO:0000313" key="3">
    <source>
        <dbReference type="Proteomes" id="UP000287188"/>
    </source>
</evidence>
<keyword evidence="3" id="KW-1185">Reference proteome</keyword>
<organism evidence="2 3">
    <name type="scientific">Dictyobacter kobayashii</name>
    <dbReference type="NCBI Taxonomy" id="2014872"/>
    <lineage>
        <taxon>Bacteria</taxon>
        <taxon>Bacillati</taxon>
        <taxon>Chloroflexota</taxon>
        <taxon>Ktedonobacteria</taxon>
        <taxon>Ktedonobacterales</taxon>
        <taxon>Dictyobacteraceae</taxon>
        <taxon>Dictyobacter</taxon>
    </lineage>
</organism>
<name>A0A402ATP3_9CHLR</name>
<gene>
    <name evidence="2" type="ORF">KDK_62350</name>
</gene>
<dbReference type="AlphaFoldDB" id="A0A402ATP3"/>
<dbReference type="EMBL" id="BIFS01000002">
    <property type="protein sequence ID" value="GCE22435.1"/>
    <property type="molecule type" value="Genomic_DNA"/>
</dbReference>
<sequence>MVRVSQMGDSPGLAVQPSPHTGELADKTSGGRDIYTLEAPLAASPGVSTLIRGNSRSLVDENLSFCGPSLNLCAVRATSLGVGI</sequence>
<evidence type="ECO:0000313" key="2">
    <source>
        <dbReference type="EMBL" id="GCE22435.1"/>
    </source>
</evidence>
<protein>
    <submittedName>
        <fullName evidence="2">Uncharacterized protein</fullName>
    </submittedName>
</protein>
<dbReference type="Proteomes" id="UP000287188">
    <property type="component" value="Unassembled WGS sequence"/>
</dbReference>
<comment type="caution">
    <text evidence="2">The sequence shown here is derived from an EMBL/GenBank/DDBJ whole genome shotgun (WGS) entry which is preliminary data.</text>
</comment>
<reference evidence="3" key="1">
    <citation type="submission" date="2018-12" db="EMBL/GenBank/DDBJ databases">
        <title>Tengunoibacter tsumagoiensis gen. nov., sp. nov., Dictyobacter kobayashii sp. nov., D. alpinus sp. nov., and D. joshuensis sp. nov. and description of Dictyobacteraceae fam. nov. within the order Ktedonobacterales isolated from Tengu-no-mugimeshi.</title>
        <authorList>
            <person name="Wang C.M."/>
            <person name="Zheng Y."/>
            <person name="Sakai Y."/>
            <person name="Toyoda A."/>
            <person name="Minakuchi Y."/>
            <person name="Abe K."/>
            <person name="Yokota A."/>
            <person name="Yabe S."/>
        </authorList>
    </citation>
    <scope>NUCLEOTIDE SEQUENCE [LARGE SCALE GENOMIC DNA]</scope>
    <source>
        <strain evidence="3">Uno11</strain>
    </source>
</reference>
<feature type="region of interest" description="Disordered" evidence="1">
    <location>
        <begin position="1"/>
        <end position="29"/>
    </location>
</feature>
<accession>A0A402ATP3</accession>
<evidence type="ECO:0000256" key="1">
    <source>
        <dbReference type="SAM" id="MobiDB-lite"/>
    </source>
</evidence>
<proteinExistence type="predicted"/>